<dbReference type="Proteomes" id="UP000886653">
    <property type="component" value="Unassembled WGS sequence"/>
</dbReference>
<comment type="caution">
    <text evidence="1">The sequence shown here is derived from an EMBL/GenBank/DDBJ whole genome shotgun (WGS) entry which is preliminary data.</text>
</comment>
<reference evidence="1" key="1">
    <citation type="submission" date="2013-11" db="EMBL/GenBank/DDBJ databases">
        <title>Genome sequence of the fusiform rust pathogen reveals effectors for host alternation and coevolution with pine.</title>
        <authorList>
            <consortium name="DOE Joint Genome Institute"/>
            <person name="Smith K."/>
            <person name="Pendleton A."/>
            <person name="Kubisiak T."/>
            <person name="Anderson C."/>
            <person name="Salamov A."/>
            <person name="Aerts A."/>
            <person name="Riley R."/>
            <person name="Clum A."/>
            <person name="Lindquist E."/>
            <person name="Ence D."/>
            <person name="Campbell M."/>
            <person name="Kronenberg Z."/>
            <person name="Feau N."/>
            <person name="Dhillon B."/>
            <person name="Hamelin R."/>
            <person name="Burleigh J."/>
            <person name="Smith J."/>
            <person name="Yandell M."/>
            <person name="Nelson C."/>
            <person name="Grigoriev I."/>
            <person name="Davis J."/>
        </authorList>
    </citation>
    <scope>NUCLEOTIDE SEQUENCE</scope>
    <source>
        <strain evidence="1">G11</strain>
    </source>
</reference>
<evidence type="ECO:0000313" key="2">
    <source>
        <dbReference type="Proteomes" id="UP000886653"/>
    </source>
</evidence>
<proteinExistence type="predicted"/>
<name>A0A9P6NED6_9BASI</name>
<accession>A0A9P6NED6</accession>
<gene>
    <name evidence="1" type="ORF">CROQUDRAFT_223773</name>
</gene>
<sequence>MTCINSLVNMSCNDPPPLSTNCFICGQVVESFKAPFGINVLSPSSDDGKIPKDPIQPVDFTDNLASITGNSGQSLEDGSWFPSSFRNKKSKLTTRNFVSYLEHGPAPIFCDKWPVVRVDNIAWGQTIEGILRWLPSLDVLPPSNLCPLPIHILCNAADGKTLNYCFIETRDIASAHLLVRQRQATKIDSRPCSVGLTSLKELHANLSSSFPRGVIRTAEDLLRLCDTSVVQTLKAPERPFLHLVSIVLQYPSVFGIDFLPPPLAVGQVDENPEEALARQRIREIYLLAIQNLLRAHSWVPNHSKIVKIMLEAGFFSTRSFA</sequence>
<dbReference type="OrthoDB" id="2496321at2759"/>
<keyword evidence="2" id="KW-1185">Reference proteome</keyword>
<organism evidence="1 2">
    <name type="scientific">Cronartium quercuum f. sp. fusiforme G11</name>
    <dbReference type="NCBI Taxonomy" id="708437"/>
    <lineage>
        <taxon>Eukaryota</taxon>
        <taxon>Fungi</taxon>
        <taxon>Dikarya</taxon>
        <taxon>Basidiomycota</taxon>
        <taxon>Pucciniomycotina</taxon>
        <taxon>Pucciniomycetes</taxon>
        <taxon>Pucciniales</taxon>
        <taxon>Coleosporiaceae</taxon>
        <taxon>Cronartium</taxon>
    </lineage>
</organism>
<protein>
    <submittedName>
        <fullName evidence="1">Uncharacterized protein</fullName>
    </submittedName>
</protein>
<evidence type="ECO:0000313" key="1">
    <source>
        <dbReference type="EMBL" id="KAG0142624.1"/>
    </source>
</evidence>
<dbReference type="AlphaFoldDB" id="A0A9P6NED6"/>
<dbReference type="EMBL" id="MU167343">
    <property type="protein sequence ID" value="KAG0142624.1"/>
    <property type="molecule type" value="Genomic_DNA"/>
</dbReference>